<dbReference type="InterPro" id="IPR035959">
    <property type="entry name" value="RutC-like_sf"/>
</dbReference>
<reference evidence="2 3" key="1">
    <citation type="submission" date="2019-10" db="EMBL/GenBank/DDBJ databases">
        <authorList>
            <person name="Dong K."/>
        </authorList>
    </citation>
    <scope>NUCLEOTIDE SEQUENCE [LARGE SCALE GENOMIC DNA]</scope>
    <source>
        <strain evidence="3">dk4302</strain>
    </source>
</reference>
<gene>
    <name evidence="2" type="ORF">GFH32_14230</name>
</gene>
<dbReference type="SUPFAM" id="SSF55298">
    <property type="entry name" value="YjgF-like"/>
    <property type="match status" value="1"/>
</dbReference>
<proteinExistence type="inferred from homology"/>
<dbReference type="KEGG" id="sphe:GFH32_14230"/>
<dbReference type="EMBL" id="CP045652">
    <property type="protein sequence ID" value="QGA27399.1"/>
    <property type="molecule type" value="Genomic_DNA"/>
</dbReference>
<dbReference type="Gene3D" id="3.30.1330.40">
    <property type="entry name" value="RutC-like"/>
    <property type="match status" value="1"/>
</dbReference>
<accession>A0A5Q0QDV5</accession>
<dbReference type="PANTHER" id="PTHR11803:SF58">
    <property type="entry name" value="PROTEIN HMF1-RELATED"/>
    <property type="match status" value="1"/>
</dbReference>
<keyword evidence="3" id="KW-1185">Reference proteome</keyword>
<sequence length="124" mass="14152">MKCIKHPLRSPESDPPLSDAIFDDQWMYVSGQGSVDVSTGTFMLDSIQEETKRTMENIRMILSQEEMGFEHIVKCNVHLADMSEFEAFNAVYRTYFPNIKPARTTVQSVLMQGIKVEIDCVAKK</sequence>
<dbReference type="InterPro" id="IPR006175">
    <property type="entry name" value="YjgF/YER057c/UK114"/>
</dbReference>
<dbReference type="Proteomes" id="UP000326921">
    <property type="component" value="Chromosome"/>
</dbReference>
<dbReference type="PANTHER" id="PTHR11803">
    <property type="entry name" value="2-IMINOBUTANOATE/2-IMINOPROPANOATE DEAMINASE RIDA"/>
    <property type="match status" value="1"/>
</dbReference>
<dbReference type="CDD" id="cd00448">
    <property type="entry name" value="YjgF_YER057c_UK114_family"/>
    <property type="match status" value="1"/>
</dbReference>
<evidence type="ECO:0000313" key="2">
    <source>
        <dbReference type="EMBL" id="QGA27399.1"/>
    </source>
</evidence>
<protein>
    <submittedName>
        <fullName evidence="2">RidA family protein</fullName>
    </submittedName>
</protein>
<dbReference type="GO" id="GO:0005829">
    <property type="term" value="C:cytosol"/>
    <property type="evidence" value="ECO:0007669"/>
    <property type="project" value="TreeGrafter"/>
</dbReference>
<evidence type="ECO:0000256" key="1">
    <source>
        <dbReference type="ARBA" id="ARBA00010552"/>
    </source>
</evidence>
<dbReference type="GO" id="GO:0019239">
    <property type="term" value="F:deaminase activity"/>
    <property type="evidence" value="ECO:0007669"/>
    <property type="project" value="TreeGrafter"/>
</dbReference>
<organism evidence="2 3">
    <name type="scientific">Sphingobacterium zhuxiongii</name>
    <dbReference type="NCBI Taxonomy" id="2662364"/>
    <lineage>
        <taxon>Bacteria</taxon>
        <taxon>Pseudomonadati</taxon>
        <taxon>Bacteroidota</taxon>
        <taxon>Sphingobacteriia</taxon>
        <taxon>Sphingobacteriales</taxon>
        <taxon>Sphingobacteriaceae</taxon>
        <taxon>Sphingobacterium</taxon>
    </lineage>
</organism>
<dbReference type="RefSeq" id="WP_153512236.1">
    <property type="nucleotide sequence ID" value="NZ_CP045652.1"/>
</dbReference>
<evidence type="ECO:0000313" key="3">
    <source>
        <dbReference type="Proteomes" id="UP000326921"/>
    </source>
</evidence>
<comment type="similarity">
    <text evidence="1">Belongs to the RutC family.</text>
</comment>
<dbReference type="AlphaFoldDB" id="A0A5Q0QDV5"/>
<name>A0A5Q0QDV5_9SPHI</name>
<dbReference type="Pfam" id="PF01042">
    <property type="entry name" value="Ribonuc_L-PSP"/>
    <property type="match status" value="1"/>
</dbReference>